<accession>A0ABS5V5L0</accession>
<keyword evidence="2" id="KW-0812">Transmembrane</keyword>
<proteinExistence type="predicted"/>
<protein>
    <submittedName>
        <fullName evidence="3">YdbH domain-containing protein</fullName>
    </submittedName>
</protein>
<sequence length="1084" mass="116348">MARTLAKRALRLFGIVTCILLLVIASGAAFLWFQGKDYVLSLARTELAKSGVTLNSLAWKLEPQGITLENLNLDIEDSRLQLQGLRVTFDQRLSTLALDAAKGYFSGELSVPMPQSIALDQSYVFLGSRSLQAASSQQASDRAALALNMDKLPLIALGPVMIDTAAGKLLKLDYLSLTSARELHGRIATPSDDKVLELDATLGKSRWQSSLELSLPGAHKLLQHLANSKLPIDDANPLALFLKTQRELDSWLAPVPDGDIRVQSSLELTTGAFDANFSSHGLSLSLTALEPLKLSKALKLDVADTRLNAHVVDGVTTLNLGSLTLSTRLDGAERRALASLASSAYVPEGAAAATNDVMLWLESLENALLGANLSKNKPADTPLSLEFALPQGAKFSRDSNQGFTLDADAVVMNAALGDWQWQVAGTGKLLQGESPGSGLHGSELAGLEWQSPVKMSLRHLGELDLNHLVASLPVPAAALLGKNAGSTAITLAKPELSLDGKFSLHKDDAETRLTVEGTEAWLRFASASASAASLQQLQLGQTELKLGGALSLNRTDANKSSATNSITKSTSEQSEAAEATPAESLKAESLAVESVAKKALTELALADLKLGINIKDIRLSHKSSSPERQLNLELGSANWQLRQTAPQHQTPLILSFPDTAAEANPSAQSLIAKLMHQHPALSATLEIERVKASMQAPRSDTNKRRKTTTLQLDSLVLNHILSLTPGTLNSNGALSSNDTVNSSEQWRIGRYQPLILTSQHKLSLNERGAPLSLTASWQGDNSLGDWREAVANIAGYAPDVRLAGDTHLSANISLNFPASTTDIGVNARFEELSGTLGDYPFNGAGLNASCSLHQDKRQSVNFFLGCKDVNWKLDRFAPGIVLEHIQGQGSLELESADDGTLSEFDISLTSQGELLKGKFFLPYFKLNQNQPSHAYLVLTGLSLEELLELQPVEGIQASGIFDGVLPVDVKQRKVSVSGGRLAARAPGGLIQVANNPAIDELVSSQPHLALVFDALKHLEYSSLAGDFNMLETGDATVDIEVKGKSEGIERPIHLNYSHQENLWQLIRSLTVADKLQNQIEQNIN</sequence>
<evidence type="ECO:0000313" key="3">
    <source>
        <dbReference type="EMBL" id="MBT1445725.1"/>
    </source>
</evidence>
<organism evidence="3 4">
    <name type="scientific">Shewanella jiangmenensis</name>
    <dbReference type="NCBI Taxonomy" id="2837387"/>
    <lineage>
        <taxon>Bacteria</taxon>
        <taxon>Pseudomonadati</taxon>
        <taxon>Pseudomonadota</taxon>
        <taxon>Gammaproteobacteria</taxon>
        <taxon>Alteromonadales</taxon>
        <taxon>Shewanellaceae</taxon>
        <taxon>Shewanella</taxon>
    </lineage>
</organism>
<feature type="region of interest" description="Disordered" evidence="1">
    <location>
        <begin position="556"/>
        <end position="585"/>
    </location>
</feature>
<name>A0ABS5V5L0_9GAMM</name>
<evidence type="ECO:0000256" key="2">
    <source>
        <dbReference type="SAM" id="Phobius"/>
    </source>
</evidence>
<keyword evidence="4" id="KW-1185">Reference proteome</keyword>
<feature type="transmembrane region" description="Helical" evidence="2">
    <location>
        <begin position="12"/>
        <end position="33"/>
    </location>
</feature>
<feature type="compositionally biased region" description="Polar residues" evidence="1">
    <location>
        <begin position="556"/>
        <end position="574"/>
    </location>
</feature>
<dbReference type="Pfam" id="PF11739">
    <property type="entry name" value="YdbH-like"/>
    <property type="match status" value="1"/>
</dbReference>
<reference evidence="3 4" key="1">
    <citation type="submission" date="2021-05" db="EMBL/GenBank/DDBJ databases">
        <title>Shewanella sp. JM162201.</title>
        <authorList>
            <person name="Xu S."/>
            <person name="Li A."/>
        </authorList>
    </citation>
    <scope>NUCLEOTIDE SEQUENCE [LARGE SCALE GENOMIC DNA]</scope>
    <source>
        <strain evidence="3 4">JM162201</strain>
    </source>
</reference>
<keyword evidence="2" id="KW-0472">Membrane</keyword>
<evidence type="ECO:0000256" key="1">
    <source>
        <dbReference type="SAM" id="MobiDB-lite"/>
    </source>
</evidence>
<evidence type="ECO:0000313" key="4">
    <source>
        <dbReference type="Proteomes" id="UP001195903"/>
    </source>
</evidence>
<keyword evidence="2" id="KW-1133">Transmembrane helix</keyword>
<dbReference type="Proteomes" id="UP001195903">
    <property type="component" value="Unassembled WGS sequence"/>
</dbReference>
<comment type="caution">
    <text evidence="3">The sequence shown here is derived from an EMBL/GenBank/DDBJ whole genome shotgun (WGS) entry which is preliminary data.</text>
</comment>
<dbReference type="EMBL" id="JAHEPS010000006">
    <property type="protein sequence ID" value="MBT1445725.1"/>
    <property type="molecule type" value="Genomic_DNA"/>
</dbReference>
<dbReference type="InterPro" id="IPR021730">
    <property type="entry name" value="YdbH"/>
</dbReference>
<gene>
    <name evidence="3" type="ORF">KJI95_14525</name>
</gene>